<evidence type="ECO:0000313" key="2">
    <source>
        <dbReference type="Proteomes" id="UP000199473"/>
    </source>
</evidence>
<dbReference type="SMART" id="SM00671">
    <property type="entry name" value="SEL1"/>
    <property type="match status" value="3"/>
</dbReference>
<dbReference type="InterPro" id="IPR006597">
    <property type="entry name" value="Sel1-like"/>
</dbReference>
<dbReference type="EMBL" id="FOSQ01000012">
    <property type="protein sequence ID" value="SFK97375.1"/>
    <property type="molecule type" value="Genomic_DNA"/>
</dbReference>
<dbReference type="InterPro" id="IPR050767">
    <property type="entry name" value="Sel1_AlgK"/>
</dbReference>
<dbReference type="InterPro" id="IPR011990">
    <property type="entry name" value="TPR-like_helical_dom_sf"/>
</dbReference>
<dbReference type="Proteomes" id="UP000199473">
    <property type="component" value="Unassembled WGS sequence"/>
</dbReference>
<accession>A0A1I4DVF0</accession>
<dbReference type="Pfam" id="PF08238">
    <property type="entry name" value="Sel1"/>
    <property type="match status" value="4"/>
</dbReference>
<dbReference type="PANTHER" id="PTHR11102:SF160">
    <property type="entry name" value="ERAD-ASSOCIATED E3 UBIQUITIN-PROTEIN LIGASE COMPONENT HRD3"/>
    <property type="match status" value="1"/>
</dbReference>
<proteinExistence type="predicted"/>
<dbReference type="OrthoDB" id="7282343at2"/>
<dbReference type="SUPFAM" id="SSF81901">
    <property type="entry name" value="HCP-like"/>
    <property type="match status" value="1"/>
</dbReference>
<reference evidence="1 2" key="1">
    <citation type="submission" date="2016-10" db="EMBL/GenBank/DDBJ databases">
        <authorList>
            <person name="de Groot N.N."/>
        </authorList>
    </citation>
    <scope>NUCLEOTIDE SEQUENCE [LARGE SCALE GENOMIC DNA]</scope>
    <source>
        <strain evidence="1 2">DSM 19981</strain>
    </source>
</reference>
<protein>
    <submittedName>
        <fullName evidence="1">Sel1 repeat-containing protein</fullName>
    </submittedName>
</protein>
<gene>
    <name evidence="1" type="ORF">SAMN02745775_112170</name>
</gene>
<keyword evidence="2" id="KW-1185">Reference proteome</keyword>
<dbReference type="PANTHER" id="PTHR11102">
    <property type="entry name" value="SEL-1-LIKE PROTEIN"/>
    <property type="match status" value="1"/>
</dbReference>
<evidence type="ECO:0000313" key="1">
    <source>
        <dbReference type="EMBL" id="SFK97375.1"/>
    </source>
</evidence>
<organism evidence="1 2">
    <name type="scientific">Falsiroseomonas stagni DSM 19981</name>
    <dbReference type="NCBI Taxonomy" id="1123062"/>
    <lineage>
        <taxon>Bacteria</taxon>
        <taxon>Pseudomonadati</taxon>
        <taxon>Pseudomonadota</taxon>
        <taxon>Alphaproteobacteria</taxon>
        <taxon>Acetobacterales</taxon>
        <taxon>Roseomonadaceae</taxon>
        <taxon>Falsiroseomonas</taxon>
    </lineage>
</organism>
<dbReference type="AlphaFoldDB" id="A0A1I4DVF0"/>
<sequence>MSRRRCGCCAAQGGTPEAIFALALLRMGDHQAPFGRGAAYIVDQIEGARLIRLAAERGYAPAQSRLALLHQHGLVVNGETIVTEDEAEALRLYRLAAAGGDLFALNSIGVFHEQGLGGLARDDAEALRHYRLAAARGDDIAMFNLGRFALEGRGGQPPDRDAGIAWHRQAARAGNLGSGLALRALGLDW</sequence>
<dbReference type="STRING" id="1123062.SAMN02745775_112170"/>
<name>A0A1I4DVF0_9PROT</name>
<dbReference type="Gene3D" id="1.25.40.10">
    <property type="entry name" value="Tetratricopeptide repeat domain"/>
    <property type="match status" value="1"/>
</dbReference>